<reference evidence="2 3" key="1">
    <citation type="submission" date="2011-06" db="EMBL/GenBank/DDBJ databases">
        <authorList>
            <person name="Bador J."/>
            <person name="Amoureux L."/>
            <person name="Neuwirth C."/>
        </authorList>
    </citation>
    <scope>NUCLEOTIDE SEQUENCE [LARGE SCALE GENOMIC DNA]</scope>
    <source>
        <strain evidence="2 3">AXX-A</strain>
    </source>
</reference>
<sequence length="219" mass="24099">MHSGNKFVTLSLMLESGEEFDLRFPDIAGEAFAQVWEARECTAEVAEALRAGGVLLFIHVDKIRSPGWIADDAAQSQGMGIARGGAPVPWRPEFSPTQVQLVDMLRCLQAQPLDIGPRRLAVILSAWDKVEMDEVSPEQFLKMHLPLLHQYLAHGLGAGWDLRVFGVSAQGADYDDEDGAPIADAERMRAIDVPSHRIRVAVGDATTHDLTEPVYWLMG</sequence>
<accession>F7T2Y8</accession>
<organism evidence="2 3">
    <name type="scientific">Achromobacter insuavis AXX-A</name>
    <dbReference type="NCBI Taxonomy" id="1003200"/>
    <lineage>
        <taxon>Bacteria</taxon>
        <taxon>Pseudomonadati</taxon>
        <taxon>Pseudomonadota</taxon>
        <taxon>Betaproteobacteria</taxon>
        <taxon>Burkholderiales</taxon>
        <taxon>Alcaligenaceae</taxon>
        <taxon>Achromobacter</taxon>
    </lineage>
</organism>
<name>F7T2Y8_9BURK</name>
<dbReference type="Pfam" id="PF19975">
    <property type="entry name" value="DO-GTPase1"/>
    <property type="match status" value="1"/>
</dbReference>
<proteinExistence type="predicted"/>
<evidence type="ECO:0000259" key="1">
    <source>
        <dbReference type="Pfam" id="PF19975"/>
    </source>
</evidence>
<dbReference type="EMBL" id="AFRQ01000059">
    <property type="protein sequence ID" value="EGP45303.1"/>
    <property type="molecule type" value="Genomic_DNA"/>
</dbReference>
<dbReference type="HOGENOM" id="CLU_078998_0_0_4"/>
<feature type="domain" description="Double-GTPase 1" evidence="1">
    <location>
        <begin position="2"/>
        <end position="217"/>
    </location>
</feature>
<comment type="caution">
    <text evidence="2">The sequence shown here is derived from an EMBL/GenBank/DDBJ whole genome shotgun (WGS) entry which is preliminary data.</text>
</comment>
<dbReference type="eggNOG" id="ENOG50318N7">
    <property type="taxonomic scope" value="Bacteria"/>
</dbReference>
<dbReference type="InterPro" id="IPR045530">
    <property type="entry name" value="DO-GTPase1"/>
</dbReference>
<gene>
    <name evidence="2" type="ORF">AXXA_16512</name>
</gene>
<dbReference type="AlphaFoldDB" id="F7T2Y8"/>
<evidence type="ECO:0000313" key="3">
    <source>
        <dbReference type="Proteomes" id="UP000004853"/>
    </source>
</evidence>
<protein>
    <recommendedName>
        <fullName evidence="1">Double-GTPase 1 domain-containing protein</fullName>
    </recommendedName>
</protein>
<evidence type="ECO:0000313" key="2">
    <source>
        <dbReference type="EMBL" id="EGP45303.1"/>
    </source>
</evidence>
<dbReference type="Proteomes" id="UP000004853">
    <property type="component" value="Unassembled WGS sequence"/>
</dbReference>